<organism evidence="12 13">
    <name type="scientific">Erpetoichthys calabaricus</name>
    <name type="common">Rope fish</name>
    <name type="synonym">Calamoichthys calabaricus</name>
    <dbReference type="NCBI Taxonomy" id="27687"/>
    <lineage>
        <taxon>Eukaryota</taxon>
        <taxon>Metazoa</taxon>
        <taxon>Chordata</taxon>
        <taxon>Craniata</taxon>
        <taxon>Vertebrata</taxon>
        <taxon>Euteleostomi</taxon>
        <taxon>Actinopterygii</taxon>
        <taxon>Polypteriformes</taxon>
        <taxon>Polypteridae</taxon>
        <taxon>Erpetoichthys</taxon>
    </lineage>
</organism>
<keyword evidence="7" id="KW-0966">Cell projection</keyword>
<evidence type="ECO:0000256" key="7">
    <source>
        <dbReference type="ARBA" id="ARBA00023273"/>
    </source>
</evidence>
<accession>A0A8C4RLR0</accession>
<sequence length="189" mass="21268">MDSEYLMNTLGKCLVEGLAEVSRKRPRDPIEYLAHWIYKYKENLEYREKKKIQQALLEQEIEKAKQEAELQQKMKEEEERLSKALQQHLKEEEEHLAASEAPLGELAEKSGAPSLPSVQEGDESISAPVKDPPVGQDESAPQHGASEESKPAQTQPGESNQQEETKDPPVEVTEPKEEPQGNLEAAKNE</sequence>
<dbReference type="InterPro" id="IPR007858">
    <property type="entry name" value="Dpy-30_motif"/>
</dbReference>
<evidence type="ECO:0000256" key="1">
    <source>
        <dbReference type="ARBA" id="ARBA00004611"/>
    </source>
</evidence>
<evidence type="ECO:0000256" key="11">
    <source>
        <dbReference type="SAM" id="MobiDB-lite"/>
    </source>
</evidence>
<reference evidence="12" key="3">
    <citation type="submission" date="2025-09" db="UniProtKB">
        <authorList>
            <consortium name="Ensembl"/>
        </authorList>
    </citation>
    <scope>IDENTIFICATION</scope>
</reference>
<keyword evidence="4" id="KW-0282">Flagellum</keyword>
<proteinExistence type="inferred from homology"/>
<keyword evidence="3" id="KW-0963">Cytoplasm</keyword>
<dbReference type="InterPro" id="IPR037856">
    <property type="entry name" value="Sdc1/DPY30"/>
</dbReference>
<dbReference type="FunFam" id="1.20.890.10:FF:000009">
    <property type="entry name" value="DPY30 domain-containing protein 1"/>
    <property type="match status" value="1"/>
</dbReference>
<evidence type="ECO:0000256" key="5">
    <source>
        <dbReference type="ARBA" id="ARBA00023069"/>
    </source>
</evidence>
<dbReference type="InterPro" id="IPR049630">
    <property type="entry name" value="DYDC-like_DD"/>
</dbReference>
<evidence type="ECO:0000256" key="2">
    <source>
        <dbReference type="ARBA" id="ARBA00010849"/>
    </source>
</evidence>
<keyword evidence="5" id="KW-0969">Cilium</keyword>
<dbReference type="GeneTree" id="ENSGT00940000169341"/>
<dbReference type="AlphaFoldDB" id="A0A8C4RLR0"/>
<protein>
    <recommendedName>
        <fullName evidence="10">DPY30 domain-containing protein 1</fullName>
    </recommendedName>
</protein>
<dbReference type="Pfam" id="PF05186">
    <property type="entry name" value="Dpy-30"/>
    <property type="match status" value="1"/>
</dbReference>
<evidence type="ECO:0000256" key="8">
    <source>
        <dbReference type="ARBA" id="ARBA00058296"/>
    </source>
</evidence>
<comment type="subunit">
    <text evidence="9">Component of the axonemal radial spoke complex 1 (RS1), at least composed of spoke head proteins RSPH1, RSPH3, RSPH9 and the cilia-specific component RSPH4A or sperm-specific component RSPH6A, spoke stalk proteins RSPH14, DNAJB13, DYDC1, ROPN1L and NME5, and the anchor protein IQUB. Interacts with SH3GL3.</text>
</comment>
<dbReference type="GO" id="GO:0048188">
    <property type="term" value="C:Set1C/COMPASS complex"/>
    <property type="evidence" value="ECO:0007669"/>
    <property type="project" value="InterPro"/>
</dbReference>
<comment type="function">
    <text evidence="8">Functions as part of axonemal radial spoke complexes that play an important part in the motility of sperm and cilia. Plays a crucial role during acrosome biogenesis.</text>
</comment>
<gene>
    <name evidence="12" type="primary">dydc2</name>
</gene>
<dbReference type="OrthoDB" id="432281at2759"/>
<comment type="similarity">
    <text evidence="2">Belongs to the dpy-30 family.</text>
</comment>
<keyword evidence="13" id="KW-1185">Reference proteome</keyword>
<dbReference type="RefSeq" id="XP_028648733.1">
    <property type="nucleotide sequence ID" value="XM_028792900.2"/>
</dbReference>
<dbReference type="Proteomes" id="UP000694620">
    <property type="component" value="Chromosome 2"/>
</dbReference>
<evidence type="ECO:0000313" key="13">
    <source>
        <dbReference type="Proteomes" id="UP000694620"/>
    </source>
</evidence>
<feature type="compositionally biased region" description="Basic and acidic residues" evidence="11">
    <location>
        <begin position="67"/>
        <end position="97"/>
    </location>
</feature>
<reference evidence="12" key="2">
    <citation type="submission" date="2025-08" db="UniProtKB">
        <authorList>
            <consortium name="Ensembl"/>
        </authorList>
    </citation>
    <scope>IDENTIFICATION</scope>
</reference>
<name>A0A8C4RLR0_ERPCA</name>
<evidence type="ECO:0000256" key="4">
    <source>
        <dbReference type="ARBA" id="ARBA00022846"/>
    </source>
</evidence>
<evidence type="ECO:0000256" key="9">
    <source>
        <dbReference type="ARBA" id="ARBA00062391"/>
    </source>
</evidence>
<evidence type="ECO:0000256" key="6">
    <source>
        <dbReference type="ARBA" id="ARBA00023212"/>
    </source>
</evidence>
<comment type="subcellular location">
    <subcellularLocation>
        <location evidence="1">Cytoplasm</location>
        <location evidence="1">Cytoskeleton</location>
        <location evidence="1">Flagellum axoneme</location>
    </subcellularLocation>
</comment>
<dbReference type="Ensembl" id="ENSECRT00000004512.1">
    <property type="protein sequence ID" value="ENSECRP00000004444.1"/>
    <property type="gene ID" value="ENSECRG00000003020.1"/>
</dbReference>
<evidence type="ECO:0000313" key="12">
    <source>
        <dbReference type="Ensembl" id="ENSECRP00000004444.1"/>
    </source>
</evidence>
<keyword evidence="6" id="KW-0206">Cytoskeleton</keyword>
<feature type="compositionally biased region" description="Polar residues" evidence="11">
    <location>
        <begin position="151"/>
        <end position="162"/>
    </location>
</feature>
<dbReference type="PANTHER" id="PTHR23356">
    <property type="entry name" value="DPY30-RELATED"/>
    <property type="match status" value="1"/>
</dbReference>
<evidence type="ECO:0000256" key="10">
    <source>
        <dbReference type="ARBA" id="ARBA00068754"/>
    </source>
</evidence>
<evidence type="ECO:0000256" key="3">
    <source>
        <dbReference type="ARBA" id="ARBA00022490"/>
    </source>
</evidence>
<dbReference type="PANTHER" id="PTHR23356:SF16">
    <property type="entry name" value="DPY30 DOMAIN CONTAINING 2"/>
    <property type="match status" value="1"/>
</dbReference>
<feature type="region of interest" description="Disordered" evidence="11">
    <location>
        <begin position="67"/>
        <end position="189"/>
    </location>
</feature>
<dbReference type="GeneID" id="114644925"/>
<dbReference type="Gene3D" id="1.20.890.10">
    <property type="entry name" value="cAMP-dependent protein kinase regulatory subunit, dimerization-anchoring domain"/>
    <property type="match status" value="1"/>
</dbReference>
<dbReference type="CDD" id="cd22966">
    <property type="entry name" value="DD_DYDC-like"/>
    <property type="match status" value="1"/>
</dbReference>
<reference evidence="12" key="1">
    <citation type="submission" date="2021-06" db="EMBL/GenBank/DDBJ databases">
        <authorList>
            <consortium name="Wellcome Sanger Institute Data Sharing"/>
        </authorList>
    </citation>
    <scope>NUCLEOTIDE SEQUENCE [LARGE SCALE GENOMIC DNA]</scope>
</reference>
<feature type="compositionally biased region" description="Basic and acidic residues" evidence="11">
    <location>
        <begin position="163"/>
        <end position="179"/>
    </location>
</feature>